<sequence length="71" mass="8299">MEADFNPRVPLHRLDVKQKLIVKEAPEDHRPCVDLHDPKPPHIKEEQEEVCTSLGVEQVNEKEEIDAFRFV</sequence>
<gene>
    <name evidence="1" type="ORF">CRENBAI_022316</name>
</gene>
<dbReference type="EMBL" id="JAHHUM010000929">
    <property type="protein sequence ID" value="KAK5615786.1"/>
    <property type="molecule type" value="Genomic_DNA"/>
</dbReference>
<keyword evidence="2" id="KW-1185">Reference proteome</keyword>
<reference evidence="1 2" key="1">
    <citation type="submission" date="2021-06" db="EMBL/GenBank/DDBJ databases">
        <authorList>
            <person name="Palmer J.M."/>
        </authorList>
    </citation>
    <scope>NUCLEOTIDE SEQUENCE [LARGE SCALE GENOMIC DNA]</scope>
    <source>
        <strain evidence="1 2">MEX-2019</strain>
        <tissue evidence="1">Muscle</tissue>
    </source>
</reference>
<dbReference type="AlphaFoldDB" id="A0AAV9S385"/>
<name>A0AAV9S385_9TELE</name>
<evidence type="ECO:0000313" key="2">
    <source>
        <dbReference type="Proteomes" id="UP001311232"/>
    </source>
</evidence>
<organism evidence="1 2">
    <name type="scientific">Crenichthys baileyi</name>
    <name type="common">White River springfish</name>
    <dbReference type="NCBI Taxonomy" id="28760"/>
    <lineage>
        <taxon>Eukaryota</taxon>
        <taxon>Metazoa</taxon>
        <taxon>Chordata</taxon>
        <taxon>Craniata</taxon>
        <taxon>Vertebrata</taxon>
        <taxon>Euteleostomi</taxon>
        <taxon>Actinopterygii</taxon>
        <taxon>Neopterygii</taxon>
        <taxon>Teleostei</taxon>
        <taxon>Neoteleostei</taxon>
        <taxon>Acanthomorphata</taxon>
        <taxon>Ovalentaria</taxon>
        <taxon>Atherinomorphae</taxon>
        <taxon>Cyprinodontiformes</taxon>
        <taxon>Goodeidae</taxon>
        <taxon>Crenichthys</taxon>
    </lineage>
</organism>
<evidence type="ECO:0000313" key="1">
    <source>
        <dbReference type="EMBL" id="KAK5615786.1"/>
    </source>
</evidence>
<comment type="caution">
    <text evidence="1">The sequence shown here is derived from an EMBL/GenBank/DDBJ whole genome shotgun (WGS) entry which is preliminary data.</text>
</comment>
<accession>A0AAV9S385</accession>
<proteinExistence type="predicted"/>
<dbReference type="Proteomes" id="UP001311232">
    <property type="component" value="Unassembled WGS sequence"/>
</dbReference>
<protein>
    <submittedName>
        <fullName evidence="1">Uncharacterized protein</fullName>
    </submittedName>
</protein>